<dbReference type="Gene3D" id="1.20.1070.10">
    <property type="entry name" value="Rhodopsin 7-helix transmembrane proteins"/>
    <property type="match status" value="1"/>
</dbReference>
<evidence type="ECO:0000256" key="4">
    <source>
        <dbReference type="ARBA" id="ARBA00023040"/>
    </source>
</evidence>
<dbReference type="AlphaFoldDB" id="A0A817TCX2"/>
<dbReference type="GO" id="GO:0008188">
    <property type="term" value="F:neuropeptide receptor activity"/>
    <property type="evidence" value="ECO:0007669"/>
    <property type="project" value="TreeGrafter"/>
</dbReference>
<dbReference type="Proteomes" id="UP000663873">
    <property type="component" value="Unassembled WGS sequence"/>
</dbReference>
<dbReference type="InterPro" id="IPR017452">
    <property type="entry name" value="GPCR_Rhodpsn_7TM"/>
</dbReference>
<evidence type="ECO:0000313" key="15">
    <source>
        <dbReference type="EMBL" id="CAF3483894.1"/>
    </source>
</evidence>
<dbReference type="EMBL" id="CAJNXB010000231">
    <property type="protein sequence ID" value="CAF3038820.1"/>
    <property type="molecule type" value="Genomic_DNA"/>
</dbReference>
<dbReference type="EMBL" id="CAJOBS010000708">
    <property type="protein sequence ID" value="CAF4629247.1"/>
    <property type="molecule type" value="Genomic_DNA"/>
</dbReference>
<comment type="caution">
    <text evidence="13">The sequence shown here is derived from an EMBL/GenBank/DDBJ whole genome shotgun (WGS) entry which is preliminary data.</text>
</comment>
<dbReference type="Proteomes" id="UP000663833">
    <property type="component" value="Unassembled WGS sequence"/>
</dbReference>
<dbReference type="InterPro" id="IPR000276">
    <property type="entry name" value="GPCR_Rhodpsn"/>
</dbReference>
<feature type="transmembrane region" description="Helical" evidence="10">
    <location>
        <begin position="324"/>
        <end position="345"/>
    </location>
</feature>
<evidence type="ECO:0000313" key="12">
    <source>
        <dbReference type="EMBL" id="CAF3038820.1"/>
    </source>
</evidence>
<evidence type="ECO:0000256" key="3">
    <source>
        <dbReference type="ARBA" id="ARBA00022989"/>
    </source>
</evidence>
<gene>
    <name evidence="16" type="ORF">FME351_LOCUS30922</name>
    <name evidence="13" type="ORF">GRG538_LOCUS1883</name>
    <name evidence="17" type="ORF">HFQ381_LOCUS11741</name>
    <name evidence="15" type="ORF">KIK155_LOCUS14686</name>
    <name evidence="14" type="ORF">LUA448_LOCUS12350</name>
    <name evidence="12" type="ORF">TIS948_LOCUS3408</name>
    <name evidence="20" type="ORF">TOA249_LOCUS12489</name>
    <name evidence="18" type="ORF">TSG867_LOCUS6462</name>
    <name evidence="19" type="ORF">UJA718_LOCUS24226</name>
</gene>
<feature type="transmembrane region" description="Helical" evidence="10">
    <location>
        <begin position="365"/>
        <end position="391"/>
    </location>
</feature>
<proteinExistence type="inferred from homology"/>
<feature type="transmembrane region" description="Helical" evidence="10">
    <location>
        <begin position="109"/>
        <end position="127"/>
    </location>
</feature>
<dbReference type="EMBL" id="CAJOBO010000685">
    <property type="protein sequence ID" value="CAF4272158.1"/>
    <property type="molecule type" value="Genomic_DNA"/>
</dbReference>
<evidence type="ECO:0000256" key="6">
    <source>
        <dbReference type="ARBA" id="ARBA00023170"/>
    </source>
</evidence>
<evidence type="ECO:0000313" key="20">
    <source>
        <dbReference type="EMBL" id="CAF4629247.1"/>
    </source>
</evidence>
<dbReference type="EMBL" id="CAJOBQ010000241">
    <property type="protein sequence ID" value="CAF4304310.1"/>
    <property type="molecule type" value="Genomic_DNA"/>
</dbReference>
<protein>
    <recommendedName>
        <fullName evidence="11">G-protein coupled receptors family 1 profile domain-containing protein</fullName>
    </recommendedName>
</protein>
<feature type="transmembrane region" description="Helical" evidence="10">
    <location>
        <begin position="64"/>
        <end position="83"/>
    </location>
</feature>
<evidence type="ECO:0000256" key="7">
    <source>
        <dbReference type="ARBA" id="ARBA00023224"/>
    </source>
</evidence>
<evidence type="ECO:0000313" key="22">
    <source>
        <dbReference type="Proteomes" id="UP000663873"/>
    </source>
</evidence>
<evidence type="ECO:0000313" key="16">
    <source>
        <dbReference type="EMBL" id="CAF3752531.1"/>
    </source>
</evidence>
<keyword evidence="6 8" id="KW-0675">Receptor</keyword>
<accession>A0A817TCX2</accession>
<dbReference type="PROSITE" id="PS50262">
    <property type="entry name" value="G_PROTEIN_RECEP_F1_2"/>
    <property type="match status" value="1"/>
</dbReference>
<keyword evidence="3 10" id="KW-1133">Transmembrane helix</keyword>
<evidence type="ECO:0000256" key="5">
    <source>
        <dbReference type="ARBA" id="ARBA00023136"/>
    </source>
</evidence>
<reference evidence="13" key="1">
    <citation type="submission" date="2021-02" db="EMBL/GenBank/DDBJ databases">
        <authorList>
            <person name="Nowell W R."/>
        </authorList>
    </citation>
    <scope>NUCLEOTIDE SEQUENCE</scope>
</reference>
<comment type="subcellular location">
    <subcellularLocation>
        <location evidence="1">Membrane</location>
        <topology evidence="1">Multi-pass membrane protein</topology>
    </subcellularLocation>
</comment>
<evidence type="ECO:0000256" key="10">
    <source>
        <dbReference type="SAM" id="Phobius"/>
    </source>
</evidence>
<dbReference type="GO" id="GO:0005886">
    <property type="term" value="C:plasma membrane"/>
    <property type="evidence" value="ECO:0007669"/>
    <property type="project" value="TreeGrafter"/>
</dbReference>
<evidence type="ECO:0000313" key="21">
    <source>
        <dbReference type="Proteomes" id="UP000663872"/>
    </source>
</evidence>
<dbReference type="EMBL" id="CAJNYT010000047">
    <property type="protein sequence ID" value="CAF3315257.1"/>
    <property type="molecule type" value="Genomic_DNA"/>
</dbReference>
<dbReference type="Proteomes" id="UP000663872">
    <property type="component" value="Unassembled WGS sequence"/>
</dbReference>
<dbReference type="EMBL" id="CAJOBP010005517">
    <property type="protein sequence ID" value="CAF4471521.1"/>
    <property type="molecule type" value="Genomic_DNA"/>
</dbReference>
<dbReference type="EMBL" id="CAJNYD010001526">
    <property type="protein sequence ID" value="CAF3343220.1"/>
    <property type="molecule type" value="Genomic_DNA"/>
</dbReference>
<name>A0A817TCX2_9BILA</name>
<dbReference type="SUPFAM" id="SSF81321">
    <property type="entry name" value="Family A G protein-coupled receptor-like"/>
    <property type="match status" value="1"/>
</dbReference>
<feature type="transmembrane region" description="Helical" evidence="10">
    <location>
        <begin position="31"/>
        <end position="52"/>
    </location>
</feature>
<evidence type="ECO:0000313" key="14">
    <source>
        <dbReference type="EMBL" id="CAF3343220.1"/>
    </source>
</evidence>
<dbReference type="Proteomes" id="UP000663865">
    <property type="component" value="Unassembled WGS sequence"/>
</dbReference>
<dbReference type="PANTHER" id="PTHR24243:SF208">
    <property type="entry name" value="PYROKININ-1 RECEPTOR"/>
    <property type="match status" value="1"/>
</dbReference>
<dbReference type="Proteomes" id="UP000663869">
    <property type="component" value="Unassembled WGS sequence"/>
</dbReference>
<feature type="transmembrane region" description="Helical" evidence="10">
    <location>
        <begin position="221"/>
        <end position="249"/>
    </location>
</feature>
<feature type="domain" description="G-protein coupled receptors family 1 profile" evidence="11">
    <location>
        <begin position="44"/>
        <end position="392"/>
    </location>
</feature>
<evidence type="ECO:0000313" key="13">
    <source>
        <dbReference type="EMBL" id="CAF3315257.1"/>
    </source>
</evidence>
<dbReference type="Proteomes" id="UP000663862">
    <property type="component" value="Unassembled WGS sequence"/>
</dbReference>
<dbReference type="EMBL" id="CAJNYV010002485">
    <property type="protein sequence ID" value="CAF3483894.1"/>
    <property type="molecule type" value="Genomic_DNA"/>
</dbReference>
<feature type="transmembrane region" description="Helical" evidence="10">
    <location>
        <begin position="147"/>
        <end position="166"/>
    </location>
</feature>
<organism evidence="13 21">
    <name type="scientific">Rotaria socialis</name>
    <dbReference type="NCBI Taxonomy" id="392032"/>
    <lineage>
        <taxon>Eukaryota</taxon>
        <taxon>Metazoa</taxon>
        <taxon>Spiralia</taxon>
        <taxon>Gnathifera</taxon>
        <taxon>Rotifera</taxon>
        <taxon>Eurotatoria</taxon>
        <taxon>Bdelloidea</taxon>
        <taxon>Philodinida</taxon>
        <taxon>Philodinidae</taxon>
        <taxon>Rotaria</taxon>
    </lineage>
</organism>
<evidence type="ECO:0000313" key="17">
    <source>
        <dbReference type="EMBL" id="CAF4272158.1"/>
    </source>
</evidence>
<evidence type="ECO:0000259" key="11">
    <source>
        <dbReference type="PROSITE" id="PS50262"/>
    </source>
</evidence>
<evidence type="ECO:0000313" key="19">
    <source>
        <dbReference type="EMBL" id="CAF4471521.1"/>
    </source>
</evidence>
<dbReference type="EMBL" id="CAJNYU010004415">
    <property type="protein sequence ID" value="CAF3752531.1"/>
    <property type="molecule type" value="Genomic_DNA"/>
</dbReference>
<keyword evidence="4 8" id="KW-0297">G-protein coupled receptor</keyword>
<dbReference type="OrthoDB" id="5950040at2759"/>
<evidence type="ECO:0000313" key="18">
    <source>
        <dbReference type="EMBL" id="CAF4304310.1"/>
    </source>
</evidence>
<comment type="similarity">
    <text evidence="8">Belongs to the G-protein coupled receptor 1 family.</text>
</comment>
<dbReference type="Pfam" id="PF00001">
    <property type="entry name" value="7tm_1"/>
    <property type="match status" value="1"/>
</dbReference>
<dbReference type="PANTHER" id="PTHR24243">
    <property type="entry name" value="G-PROTEIN COUPLED RECEPTOR"/>
    <property type="match status" value="1"/>
</dbReference>
<evidence type="ECO:0000256" key="9">
    <source>
        <dbReference type="SAM" id="MobiDB-lite"/>
    </source>
</evidence>
<feature type="region of interest" description="Disordered" evidence="9">
    <location>
        <begin position="277"/>
        <end position="298"/>
    </location>
</feature>
<evidence type="ECO:0000256" key="8">
    <source>
        <dbReference type="RuleBase" id="RU000688"/>
    </source>
</evidence>
<dbReference type="Proteomes" id="UP000663838">
    <property type="component" value="Unassembled WGS sequence"/>
</dbReference>
<dbReference type="Proteomes" id="UP000663825">
    <property type="component" value="Unassembled WGS sequence"/>
</dbReference>
<evidence type="ECO:0000256" key="1">
    <source>
        <dbReference type="ARBA" id="ARBA00004141"/>
    </source>
</evidence>
<evidence type="ECO:0000256" key="2">
    <source>
        <dbReference type="ARBA" id="ARBA00022692"/>
    </source>
</evidence>
<dbReference type="PRINTS" id="PR00237">
    <property type="entry name" value="GPCRRHODOPSN"/>
</dbReference>
<keyword evidence="22" id="KW-1185">Reference proteome</keyword>
<dbReference type="PROSITE" id="PS00237">
    <property type="entry name" value="G_PROTEIN_RECEP_F1_1"/>
    <property type="match status" value="1"/>
</dbReference>
<dbReference type="Proteomes" id="UP000663851">
    <property type="component" value="Unassembled WGS sequence"/>
</dbReference>
<keyword evidence="5 10" id="KW-0472">Membrane</keyword>
<keyword evidence="2 8" id="KW-0812">Transmembrane</keyword>
<keyword evidence="7 8" id="KW-0807">Transducer</keyword>
<sequence>MLSTEKDIVNTCPSIFYNAFSNPVFIERLLIVTYAIIFLIGIVGNIMTTIIIKYNTHLRTPTNLYLLNLAVSDLMMLICNLPLEMIEIHYREWPLSILFCRLRNICVEFFTSSSILTILAFSCERYFAIVHPMHFHRLNRFHRAKNIIIIIWCLSLLVSVPIGFSYEIDTNLIMISPPSTTTVPKTRDYSRNLKLNETPSSSNIYCKSCVPKKKFVKLLSIIMITTSIFCFYLPMIIIGIIYIVIIKALHHVNKYEKRSNPNELSSSHIASDEIQGKKHTTNSTTCHSSTTHKESNTIEMQHKSSHVGSYSWLKNRARYQARKVVVKTLVAVVIAFFICYAPLYLQRVLSAVMSLNSNLDSDSDIFSNIMAYLYVISGITFYFGSIINPILYNLVSNKYQRAFRDLCCCRFTFKTRANVKVQRKFFQTQHQKINSFEQKLPQDPLENSTLKKRCLYRNHNNNNNQTRQLPLSTHQKLSDIQLIPVNSPSIHSCQQESQQVEFLRSNTPLSKTNVKYTVLRNFPWRENPLAKNSLLTQFHS</sequence>